<dbReference type="InterPro" id="IPR000215">
    <property type="entry name" value="Serpin_fam"/>
</dbReference>
<dbReference type="PANTHER" id="PTHR11461">
    <property type="entry name" value="SERINE PROTEASE INHIBITOR, SERPIN"/>
    <property type="match status" value="1"/>
</dbReference>
<dbReference type="PROSITE" id="PS51257">
    <property type="entry name" value="PROKAR_LIPOPROTEIN"/>
    <property type="match status" value="1"/>
</dbReference>
<evidence type="ECO:0000259" key="3">
    <source>
        <dbReference type="SMART" id="SM00093"/>
    </source>
</evidence>
<organism evidence="4 5">
    <name type="scientific">Uabimicrobium amorphum</name>
    <dbReference type="NCBI Taxonomy" id="2596890"/>
    <lineage>
        <taxon>Bacteria</taxon>
        <taxon>Pseudomonadati</taxon>
        <taxon>Planctomycetota</taxon>
        <taxon>Candidatus Uabimicrobiia</taxon>
        <taxon>Candidatus Uabimicrobiales</taxon>
        <taxon>Candidatus Uabimicrobiaceae</taxon>
        <taxon>Candidatus Uabimicrobium</taxon>
    </lineage>
</organism>
<dbReference type="InterPro" id="IPR042185">
    <property type="entry name" value="Serpin_sf_2"/>
</dbReference>
<dbReference type="FunFam" id="3.30.497.10:FF:000001">
    <property type="entry name" value="Serine protease inhibitor"/>
    <property type="match status" value="1"/>
</dbReference>
<protein>
    <submittedName>
        <fullName evidence="4">Serine/threonine protein kinase</fullName>
    </submittedName>
</protein>
<dbReference type="GO" id="GO:0005615">
    <property type="term" value="C:extracellular space"/>
    <property type="evidence" value="ECO:0007669"/>
    <property type="project" value="InterPro"/>
</dbReference>
<dbReference type="Pfam" id="PF00079">
    <property type="entry name" value="Serpin"/>
    <property type="match status" value="1"/>
</dbReference>
<dbReference type="Gene3D" id="2.30.39.10">
    <property type="entry name" value="Alpha-1-antitrypsin, domain 1"/>
    <property type="match status" value="1"/>
</dbReference>
<dbReference type="InterPro" id="IPR036186">
    <property type="entry name" value="Serpin_sf"/>
</dbReference>
<dbReference type="CDD" id="cd19590">
    <property type="entry name" value="serpin_thermopin-like"/>
    <property type="match status" value="1"/>
</dbReference>
<proteinExistence type="inferred from homology"/>
<keyword evidence="5" id="KW-1185">Reference proteome</keyword>
<dbReference type="GO" id="GO:0004867">
    <property type="term" value="F:serine-type endopeptidase inhibitor activity"/>
    <property type="evidence" value="ECO:0007669"/>
    <property type="project" value="InterPro"/>
</dbReference>
<name>A0A5S9F5K0_UABAM</name>
<sequence length="410" mass="46028">MRYVLCLSICVFMLLGCSANLPKPKFPQKETATDVSQQQIDALVTGNNTFAWELYKKLTTEQKNVFFSPYSISTALAMTYAGAAGNTAQQMQKTLHFPSTNPHPSFSALIDATQPTNALYKLYVANALWGQKDYDFLPEFLQTTGKNYGAGLFEVDFKKETEQARNTINHWVEHNTQQKIKELLKQGTIKDKTRLVLTNAIYFKGDWLHPFDANDTYDQTFHLNKSENVQVATMSQNERAFLHYQQPDFQAVSLPYKGEEVEMIIFLPTEIDGIQTIEAQLTAEKVASVRGKMERKSMMLALPKFKAESEFELGEVLEQLGMQDAFTEGVADFSEMTTEERLFISKVVHQAVVNVDEKGTEAAAATGVVMNAESAVMVDVRFIVNRPFAFVISNAKTGSVLFAGRIVDPR</sequence>
<evidence type="ECO:0000256" key="1">
    <source>
        <dbReference type="RuleBase" id="RU000411"/>
    </source>
</evidence>
<dbReference type="SMART" id="SM00093">
    <property type="entry name" value="SERPIN"/>
    <property type="match status" value="1"/>
</dbReference>
<dbReference type="Proteomes" id="UP000326354">
    <property type="component" value="Chromosome"/>
</dbReference>
<dbReference type="EMBL" id="AP019860">
    <property type="protein sequence ID" value="BBM86945.1"/>
    <property type="molecule type" value="Genomic_DNA"/>
</dbReference>
<dbReference type="SUPFAM" id="SSF56574">
    <property type="entry name" value="Serpins"/>
    <property type="match status" value="1"/>
</dbReference>
<keyword evidence="4" id="KW-0418">Kinase</keyword>
<feature type="signal peptide" evidence="2">
    <location>
        <begin position="1"/>
        <end position="22"/>
    </location>
</feature>
<dbReference type="RefSeq" id="WP_151970981.1">
    <property type="nucleotide sequence ID" value="NZ_AP019860.1"/>
</dbReference>
<dbReference type="KEGG" id="uam:UABAM_05347"/>
<feature type="domain" description="Serpin" evidence="3">
    <location>
        <begin position="52"/>
        <end position="409"/>
    </location>
</feature>
<feature type="chain" id="PRO_5024982142" evidence="2">
    <location>
        <begin position="23"/>
        <end position="410"/>
    </location>
</feature>
<keyword evidence="4" id="KW-0723">Serine/threonine-protein kinase</keyword>
<dbReference type="PANTHER" id="PTHR11461:SF211">
    <property type="entry name" value="GH10112P-RELATED"/>
    <property type="match status" value="1"/>
</dbReference>
<comment type="similarity">
    <text evidence="1">Belongs to the serpin family.</text>
</comment>
<gene>
    <name evidence="4" type="ORF">UABAM_05347</name>
</gene>
<keyword evidence="2" id="KW-0732">Signal</keyword>
<reference evidence="4 5" key="1">
    <citation type="submission" date="2019-08" db="EMBL/GenBank/DDBJ databases">
        <title>Complete genome sequence of Candidatus Uab amorphum.</title>
        <authorList>
            <person name="Shiratori T."/>
            <person name="Suzuki S."/>
            <person name="Kakizawa Y."/>
            <person name="Ishida K."/>
        </authorList>
    </citation>
    <scope>NUCLEOTIDE SEQUENCE [LARGE SCALE GENOMIC DNA]</scope>
    <source>
        <strain evidence="4 5">SRT547</strain>
    </source>
</reference>
<dbReference type="Gene3D" id="3.30.497.10">
    <property type="entry name" value="Antithrombin, subunit I, domain 2"/>
    <property type="match status" value="1"/>
</dbReference>
<dbReference type="InterPro" id="IPR042178">
    <property type="entry name" value="Serpin_sf_1"/>
</dbReference>
<evidence type="ECO:0000256" key="2">
    <source>
        <dbReference type="SAM" id="SignalP"/>
    </source>
</evidence>
<evidence type="ECO:0000313" key="4">
    <source>
        <dbReference type="EMBL" id="BBM86945.1"/>
    </source>
</evidence>
<keyword evidence="4" id="KW-0808">Transferase</keyword>
<dbReference type="OrthoDB" id="9764871at2"/>
<dbReference type="GO" id="GO:0004674">
    <property type="term" value="F:protein serine/threonine kinase activity"/>
    <property type="evidence" value="ECO:0007669"/>
    <property type="project" value="UniProtKB-KW"/>
</dbReference>
<evidence type="ECO:0000313" key="5">
    <source>
        <dbReference type="Proteomes" id="UP000326354"/>
    </source>
</evidence>
<dbReference type="InterPro" id="IPR023796">
    <property type="entry name" value="Serpin_dom"/>
</dbReference>
<dbReference type="AlphaFoldDB" id="A0A5S9F5K0"/>
<accession>A0A5S9F5K0</accession>